<dbReference type="CDD" id="cd00130">
    <property type="entry name" value="PAS"/>
    <property type="match status" value="2"/>
</dbReference>
<organism evidence="6 7">
    <name type="scientific">Peteryoungia desertarenae</name>
    <dbReference type="NCBI Taxonomy" id="1813451"/>
    <lineage>
        <taxon>Bacteria</taxon>
        <taxon>Pseudomonadati</taxon>
        <taxon>Pseudomonadota</taxon>
        <taxon>Alphaproteobacteria</taxon>
        <taxon>Hyphomicrobiales</taxon>
        <taxon>Rhizobiaceae</taxon>
        <taxon>Peteryoungia</taxon>
    </lineage>
</organism>
<dbReference type="Gene3D" id="3.30.450.20">
    <property type="entry name" value="PAS domain"/>
    <property type="match status" value="2"/>
</dbReference>
<evidence type="ECO:0000313" key="6">
    <source>
        <dbReference type="EMBL" id="QLF70666.1"/>
    </source>
</evidence>
<dbReference type="CDD" id="cd01949">
    <property type="entry name" value="GGDEF"/>
    <property type="match status" value="1"/>
</dbReference>
<dbReference type="PROSITE" id="PS50113">
    <property type="entry name" value="PAC"/>
    <property type="match status" value="2"/>
</dbReference>
<dbReference type="SUPFAM" id="SSF55073">
    <property type="entry name" value="Nucleotide cyclase"/>
    <property type="match status" value="1"/>
</dbReference>
<dbReference type="PANTHER" id="PTHR44757">
    <property type="entry name" value="DIGUANYLATE CYCLASE DGCP"/>
    <property type="match status" value="1"/>
</dbReference>
<evidence type="ECO:0000259" key="5">
    <source>
        <dbReference type="PROSITE" id="PS50887"/>
    </source>
</evidence>
<feature type="domain" description="EAL" evidence="4">
    <location>
        <begin position="579"/>
        <end position="829"/>
    </location>
</feature>
<dbReference type="Gene3D" id="3.20.20.450">
    <property type="entry name" value="EAL domain"/>
    <property type="match status" value="1"/>
</dbReference>
<dbReference type="Gene3D" id="2.10.70.100">
    <property type="match status" value="1"/>
</dbReference>
<evidence type="ECO:0000259" key="4">
    <source>
        <dbReference type="PROSITE" id="PS50883"/>
    </source>
</evidence>
<protein>
    <submittedName>
        <fullName evidence="6">EAL domain-containing protein</fullName>
    </submittedName>
</protein>
<feature type="coiled-coil region" evidence="1">
    <location>
        <begin position="379"/>
        <end position="406"/>
    </location>
</feature>
<keyword evidence="7" id="KW-1185">Reference proteome</keyword>
<dbReference type="EMBL" id="CP058350">
    <property type="protein sequence ID" value="QLF70666.1"/>
    <property type="molecule type" value="Genomic_DNA"/>
</dbReference>
<evidence type="ECO:0000256" key="1">
    <source>
        <dbReference type="SAM" id="Coils"/>
    </source>
</evidence>
<dbReference type="InterPro" id="IPR035919">
    <property type="entry name" value="EAL_sf"/>
</dbReference>
<dbReference type="CDD" id="cd01948">
    <property type="entry name" value="EAL"/>
    <property type="match status" value="1"/>
</dbReference>
<dbReference type="Pfam" id="PF00563">
    <property type="entry name" value="EAL"/>
    <property type="match status" value="1"/>
</dbReference>
<dbReference type="InterPro" id="IPR001610">
    <property type="entry name" value="PAC"/>
</dbReference>
<dbReference type="PROSITE" id="PS50883">
    <property type="entry name" value="EAL"/>
    <property type="match status" value="1"/>
</dbReference>
<dbReference type="NCBIfam" id="TIGR00229">
    <property type="entry name" value="sensory_box"/>
    <property type="match status" value="2"/>
</dbReference>
<dbReference type="PROSITE" id="PS50887">
    <property type="entry name" value="GGDEF"/>
    <property type="match status" value="1"/>
</dbReference>
<dbReference type="InterPro" id="IPR029787">
    <property type="entry name" value="Nucleotide_cyclase"/>
</dbReference>
<dbReference type="Proteomes" id="UP000308530">
    <property type="component" value="Chromosome"/>
</dbReference>
<dbReference type="InterPro" id="IPR000014">
    <property type="entry name" value="PAS"/>
</dbReference>
<dbReference type="SMART" id="SM00052">
    <property type="entry name" value="EAL"/>
    <property type="match status" value="1"/>
</dbReference>
<name>A0ABX6QQU8_9HYPH</name>
<dbReference type="NCBIfam" id="TIGR00254">
    <property type="entry name" value="GGDEF"/>
    <property type="match status" value="1"/>
</dbReference>
<dbReference type="InterPro" id="IPR043128">
    <property type="entry name" value="Rev_trsase/Diguanyl_cyclase"/>
</dbReference>
<evidence type="ECO:0000313" key="7">
    <source>
        <dbReference type="Proteomes" id="UP000308530"/>
    </source>
</evidence>
<dbReference type="InterPro" id="IPR000160">
    <property type="entry name" value="GGDEF_dom"/>
</dbReference>
<evidence type="ECO:0000259" key="2">
    <source>
        <dbReference type="PROSITE" id="PS50112"/>
    </source>
</evidence>
<dbReference type="SUPFAM" id="SSF141868">
    <property type="entry name" value="EAL domain-like"/>
    <property type="match status" value="1"/>
</dbReference>
<evidence type="ECO:0000259" key="3">
    <source>
        <dbReference type="PROSITE" id="PS50113"/>
    </source>
</evidence>
<sequence>MLRQTEIAQENHQARGGTVALADLPLPAATYDLHGRRLEANTRFQAMTCDRSLGELLLPEDYTALMSAITSIALQPNSARSLNLTLQAGSDTKRHVIATLCAAPDSGTAIVQLTDITPTMTALADVSERESRWNNALVSSLSGVWDQYMDGRLYYSDMWRKIRGLRPEDPAPPSTEEWLEFVHPQDRERVLHAIARQNAGDPDFTAFEYREWHRDGYYVWIECRGACIEWDNDGNPTRISGTDTDISQRKIQEESLGKLSKRLQLALEVSGVGVFEADFEAGTTTWDDGMRRIFDLPDKSVQIGGLWEEMLHPDDKARVIEKVERHIETRTAFTDDYRVIDKKGQIRHIRANTLPYLDYDGHLKMIGVNWDMTEDHRLREELEKAKHLAEARNAELERTKATAEHSALHDYLTALPNRRYLEAKLESWEDEKGGERNGLAVLHVDLDRFKHINDTLGHNAGDAMLRHAAEILKQTLAPDAFAARVGGDEFVILVEYNGSVEALSRLANGIIEEMRKPVRHDGQTCRFGCSIGIAFAASSVMDARQLVQNADIALYKAKHRGGNRCEFYSHDTRQLLTTSRKLSDEILEAIELDLFEPYFQFQFRAQTQEISGAECLVRWNHPERGILGPDKFLAIADEIGVLAQIDSIILKKALAHFHSWQREGLNLPKISVNVSSKRLDDPDLPKDISALNIQPGTVSFELLESIFLDRESPMAVKNLSHLRNLGIDIEVDDFGTGHASIVGLLNLKPRSLKIDRQLINDVPSSAEQRTLAKSIIEIARSLKIQVIAEGVETQDHARILKHLGCDILQGFGLARPMSAAKAAEFMRKR</sequence>
<dbReference type="InterPro" id="IPR035965">
    <property type="entry name" value="PAS-like_dom_sf"/>
</dbReference>
<dbReference type="RefSeq" id="WP_138286221.1">
    <property type="nucleotide sequence ID" value="NZ_CP058350.1"/>
</dbReference>
<dbReference type="SMART" id="SM00091">
    <property type="entry name" value="PAS"/>
    <property type="match status" value="3"/>
</dbReference>
<dbReference type="SMART" id="SM00086">
    <property type="entry name" value="PAC"/>
    <property type="match status" value="2"/>
</dbReference>
<dbReference type="Gene3D" id="3.30.70.270">
    <property type="match status" value="1"/>
</dbReference>
<dbReference type="PROSITE" id="PS50112">
    <property type="entry name" value="PAS"/>
    <property type="match status" value="1"/>
</dbReference>
<feature type="domain" description="PAS" evidence="2">
    <location>
        <begin position="259"/>
        <end position="330"/>
    </location>
</feature>
<dbReference type="InterPro" id="IPR052155">
    <property type="entry name" value="Biofilm_reg_signaling"/>
</dbReference>
<feature type="domain" description="GGDEF" evidence="5">
    <location>
        <begin position="437"/>
        <end position="570"/>
    </location>
</feature>
<dbReference type="InterPro" id="IPR013655">
    <property type="entry name" value="PAS_fold_3"/>
</dbReference>
<reference evidence="6 7" key="1">
    <citation type="submission" date="2020-06" db="EMBL/GenBank/DDBJ databases">
        <title>Genome sequence of Rhizobium sp strain ADMK78.</title>
        <authorList>
            <person name="Rahi P."/>
        </authorList>
    </citation>
    <scope>NUCLEOTIDE SEQUENCE [LARGE SCALE GENOMIC DNA]</scope>
    <source>
        <strain evidence="6 7">ADMK78</strain>
    </source>
</reference>
<dbReference type="Pfam" id="PF00990">
    <property type="entry name" value="GGDEF"/>
    <property type="match status" value="1"/>
</dbReference>
<dbReference type="PANTHER" id="PTHR44757:SF2">
    <property type="entry name" value="BIOFILM ARCHITECTURE MAINTENANCE PROTEIN MBAA"/>
    <property type="match status" value="1"/>
</dbReference>
<dbReference type="SMART" id="SM00267">
    <property type="entry name" value="GGDEF"/>
    <property type="match status" value="1"/>
</dbReference>
<feature type="domain" description="PAC" evidence="3">
    <location>
        <begin position="205"/>
        <end position="258"/>
    </location>
</feature>
<accession>A0ABX6QQU8</accession>
<feature type="domain" description="PAC" evidence="3">
    <location>
        <begin position="333"/>
        <end position="384"/>
    </location>
</feature>
<dbReference type="InterPro" id="IPR001633">
    <property type="entry name" value="EAL_dom"/>
</dbReference>
<dbReference type="InterPro" id="IPR000700">
    <property type="entry name" value="PAS-assoc_C"/>
</dbReference>
<proteinExistence type="predicted"/>
<keyword evidence="1" id="KW-0175">Coiled coil</keyword>
<gene>
    <name evidence="6" type="ORF">FE840_014585</name>
</gene>
<dbReference type="SUPFAM" id="SSF55785">
    <property type="entry name" value="PYP-like sensor domain (PAS domain)"/>
    <property type="match status" value="2"/>
</dbReference>
<dbReference type="Pfam" id="PF08447">
    <property type="entry name" value="PAS_3"/>
    <property type="match status" value="2"/>
</dbReference>